<sequence length="68" mass="7663">MVAGPVTATAQTCTFVELRHDPCINSSEGAQIDNIMLARFLFLLVILFHLHFREEFWLDCLLALSLLG</sequence>
<proteinExistence type="predicted"/>
<accession>A0A0E9R0T1</accession>
<keyword evidence="1" id="KW-0812">Transmembrane</keyword>
<evidence type="ECO:0000256" key="1">
    <source>
        <dbReference type="SAM" id="Phobius"/>
    </source>
</evidence>
<name>A0A0E9R0T1_ANGAN</name>
<feature type="transmembrane region" description="Helical" evidence="1">
    <location>
        <begin position="35"/>
        <end position="52"/>
    </location>
</feature>
<keyword evidence="1" id="KW-1133">Transmembrane helix</keyword>
<dbReference type="AlphaFoldDB" id="A0A0E9R0T1"/>
<protein>
    <submittedName>
        <fullName evidence="2">Uncharacterized protein</fullName>
    </submittedName>
</protein>
<evidence type="ECO:0000313" key="2">
    <source>
        <dbReference type="EMBL" id="JAH22347.1"/>
    </source>
</evidence>
<keyword evidence="1" id="KW-0472">Membrane</keyword>
<reference evidence="2" key="2">
    <citation type="journal article" date="2015" name="Fish Shellfish Immunol.">
        <title>Early steps in the European eel (Anguilla anguilla)-Vibrio vulnificus interaction in the gills: Role of the RtxA13 toxin.</title>
        <authorList>
            <person name="Callol A."/>
            <person name="Pajuelo D."/>
            <person name="Ebbesson L."/>
            <person name="Teles M."/>
            <person name="MacKenzie S."/>
            <person name="Amaro C."/>
        </authorList>
    </citation>
    <scope>NUCLEOTIDE SEQUENCE</scope>
</reference>
<reference evidence="2" key="1">
    <citation type="submission" date="2014-11" db="EMBL/GenBank/DDBJ databases">
        <authorList>
            <person name="Amaro Gonzalez C."/>
        </authorList>
    </citation>
    <scope>NUCLEOTIDE SEQUENCE</scope>
</reference>
<dbReference type="EMBL" id="GBXM01086230">
    <property type="protein sequence ID" value="JAH22347.1"/>
    <property type="molecule type" value="Transcribed_RNA"/>
</dbReference>
<organism evidence="2">
    <name type="scientific">Anguilla anguilla</name>
    <name type="common">European freshwater eel</name>
    <name type="synonym">Muraena anguilla</name>
    <dbReference type="NCBI Taxonomy" id="7936"/>
    <lineage>
        <taxon>Eukaryota</taxon>
        <taxon>Metazoa</taxon>
        <taxon>Chordata</taxon>
        <taxon>Craniata</taxon>
        <taxon>Vertebrata</taxon>
        <taxon>Euteleostomi</taxon>
        <taxon>Actinopterygii</taxon>
        <taxon>Neopterygii</taxon>
        <taxon>Teleostei</taxon>
        <taxon>Anguilliformes</taxon>
        <taxon>Anguillidae</taxon>
        <taxon>Anguilla</taxon>
    </lineage>
</organism>